<organism evidence="2 3">
    <name type="scientific">Gulbenkiania indica</name>
    <dbReference type="NCBI Taxonomy" id="375574"/>
    <lineage>
        <taxon>Bacteria</taxon>
        <taxon>Pseudomonadati</taxon>
        <taxon>Pseudomonadota</taxon>
        <taxon>Betaproteobacteria</taxon>
        <taxon>Neisseriales</taxon>
        <taxon>Chromobacteriaceae</taxon>
        <taxon>Gulbenkiania</taxon>
    </lineage>
</organism>
<dbReference type="Gene3D" id="3.30.450.40">
    <property type="match status" value="1"/>
</dbReference>
<dbReference type="InterPro" id="IPR003018">
    <property type="entry name" value="GAF"/>
</dbReference>
<dbReference type="AlphaFoldDB" id="A0A0K6H3B4"/>
<dbReference type="InterPro" id="IPR029016">
    <property type="entry name" value="GAF-like_dom_sf"/>
</dbReference>
<evidence type="ECO:0000313" key="3">
    <source>
        <dbReference type="Proteomes" id="UP000243535"/>
    </source>
</evidence>
<sequence>MIPVSHLTDYLREQGLKLDLADVQVAALTLKAVLDADKPDPSANLFRYPVPRLSDDGACSLVDELAPEPFDLAPLFGGETLEARTLLASLNALVHSTQHQIGADWLGIYVRAGEGETKRLVKLAYQGLPSRAEFPLTEAFAEGSNNSRVGLTGWGVLIDDVAVWRAEGGGYYECDPKVRSEVCLPVVDAAGRVLGIIDAESATPAFFTPEKQAWLTALAVVLAHPFGTLPWLTLDDEDEAGV</sequence>
<dbReference type="OrthoDB" id="5762638at2"/>
<keyword evidence="3" id="KW-1185">Reference proteome</keyword>
<evidence type="ECO:0000259" key="1">
    <source>
        <dbReference type="Pfam" id="PF13185"/>
    </source>
</evidence>
<dbReference type="STRING" id="375574.GCA_001418035_02185"/>
<gene>
    <name evidence="2" type="ORF">Ga0061063_2403</name>
</gene>
<dbReference type="EMBL" id="CYHA01000006">
    <property type="protein sequence ID" value="CUA85468.1"/>
    <property type="molecule type" value="Genomic_DNA"/>
</dbReference>
<dbReference type="Pfam" id="PF13185">
    <property type="entry name" value="GAF_2"/>
    <property type="match status" value="1"/>
</dbReference>
<reference evidence="3" key="1">
    <citation type="submission" date="2015-08" db="EMBL/GenBank/DDBJ databases">
        <authorList>
            <person name="Varghese N."/>
        </authorList>
    </citation>
    <scope>NUCLEOTIDE SEQUENCE [LARGE SCALE GENOMIC DNA]</scope>
    <source>
        <strain evidence="3">DSM 17901</strain>
    </source>
</reference>
<protein>
    <submittedName>
        <fullName evidence="2">GAF domain-containing protein, putative methionine-R-sulfoxide reductase</fullName>
    </submittedName>
</protein>
<feature type="domain" description="GAF" evidence="1">
    <location>
        <begin position="101"/>
        <end position="220"/>
    </location>
</feature>
<name>A0A0K6H3B4_9NEIS</name>
<dbReference type="SUPFAM" id="SSF55781">
    <property type="entry name" value="GAF domain-like"/>
    <property type="match status" value="1"/>
</dbReference>
<dbReference type="Proteomes" id="UP000243535">
    <property type="component" value="Unassembled WGS sequence"/>
</dbReference>
<evidence type="ECO:0000313" key="2">
    <source>
        <dbReference type="EMBL" id="CUA85468.1"/>
    </source>
</evidence>
<accession>A0A0K6H3B4</accession>
<proteinExistence type="predicted"/>